<dbReference type="Pfam" id="PF00450">
    <property type="entry name" value="Peptidase_S10"/>
    <property type="match status" value="1"/>
</dbReference>
<comment type="similarity">
    <text evidence="1">Belongs to the peptidase S10 family.</text>
</comment>
<reference evidence="3 4" key="1">
    <citation type="submission" date="2019-06" db="EMBL/GenBank/DDBJ databases">
        <title>A chromosomal-level reference genome of Carpinus fangiana (Coryloideae, Betulaceae).</title>
        <authorList>
            <person name="Yang X."/>
            <person name="Wang Z."/>
            <person name="Zhang L."/>
            <person name="Hao G."/>
            <person name="Liu J."/>
            <person name="Yang Y."/>
        </authorList>
    </citation>
    <scope>NUCLEOTIDE SEQUENCE [LARGE SCALE GENOMIC DNA]</scope>
    <source>
        <strain evidence="3">Cfa_2016G</strain>
        <tissue evidence="3">Leaf</tissue>
    </source>
</reference>
<dbReference type="SUPFAM" id="SSF53474">
    <property type="entry name" value="alpha/beta-Hydrolases"/>
    <property type="match status" value="1"/>
</dbReference>
<proteinExistence type="inferred from homology"/>
<organism evidence="3 4">
    <name type="scientific">Carpinus fangiana</name>
    <dbReference type="NCBI Taxonomy" id="176857"/>
    <lineage>
        <taxon>Eukaryota</taxon>
        <taxon>Viridiplantae</taxon>
        <taxon>Streptophyta</taxon>
        <taxon>Embryophyta</taxon>
        <taxon>Tracheophyta</taxon>
        <taxon>Spermatophyta</taxon>
        <taxon>Magnoliopsida</taxon>
        <taxon>eudicotyledons</taxon>
        <taxon>Gunneridae</taxon>
        <taxon>Pentapetalae</taxon>
        <taxon>rosids</taxon>
        <taxon>fabids</taxon>
        <taxon>Fagales</taxon>
        <taxon>Betulaceae</taxon>
        <taxon>Carpinus</taxon>
    </lineage>
</organism>
<evidence type="ECO:0000256" key="2">
    <source>
        <dbReference type="SAM" id="MobiDB-lite"/>
    </source>
</evidence>
<name>A0A660KPF3_9ROSI</name>
<dbReference type="GO" id="GO:0006508">
    <property type="term" value="P:proteolysis"/>
    <property type="evidence" value="ECO:0007669"/>
    <property type="project" value="InterPro"/>
</dbReference>
<dbReference type="GO" id="GO:0004185">
    <property type="term" value="F:serine-type carboxypeptidase activity"/>
    <property type="evidence" value="ECO:0007669"/>
    <property type="project" value="InterPro"/>
</dbReference>
<evidence type="ECO:0000313" key="4">
    <source>
        <dbReference type="Proteomes" id="UP000327013"/>
    </source>
</evidence>
<evidence type="ECO:0000313" key="3">
    <source>
        <dbReference type="EMBL" id="KAE8038292.1"/>
    </source>
</evidence>
<dbReference type="InterPro" id="IPR001563">
    <property type="entry name" value="Peptidase_S10"/>
</dbReference>
<dbReference type="InterPro" id="IPR029058">
    <property type="entry name" value="AB_hydrolase_fold"/>
</dbReference>
<accession>A0A660KPF3</accession>
<dbReference type="AlphaFoldDB" id="A0A660KPF3"/>
<sequence>MGSTPAGDRRQSKRRKSEGVGTTATIQSLDQDILCMIFAFVDFFDLENTYVLVQLNLSGTWVDSAANVLFLESPAGVGFSYSNTTSDYSKMGDKITAADNYVFVVN</sequence>
<keyword evidence="4" id="KW-1185">Reference proteome</keyword>
<dbReference type="OrthoDB" id="1751082at2759"/>
<gene>
    <name evidence="3" type="ORF">FH972_010817</name>
</gene>
<evidence type="ECO:0000256" key="1">
    <source>
        <dbReference type="ARBA" id="ARBA00009431"/>
    </source>
</evidence>
<dbReference type="EMBL" id="CM017324">
    <property type="protein sequence ID" value="KAE8038292.1"/>
    <property type="molecule type" value="Genomic_DNA"/>
</dbReference>
<dbReference type="Gene3D" id="3.40.50.1820">
    <property type="entry name" value="alpha/beta hydrolase"/>
    <property type="match status" value="1"/>
</dbReference>
<dbReference type="Proteomes" id="UP000327013">
    <property type="component" value="Chromosome 4"/>
</dbReference>
<feature type="region of interest" description="Disordered" evidence="2">
    <location>
        <begin position="1"/>
        <end position="22"/>
    </location>
</feature>
<protein>
    <submittedName>
        <fullName evidence="3">Uncharacterized protein</fullName>
    </submittedName>
</protein>